<reference evidence="3" key="1">
    <citation type="submission" date="2017-06" db="EMBL/GenBank/DDBJ databases">
        <title>Genome analysis of Fimbriiglobus ruber SP5, the first member of the order Planctomycetales with confirmed chitinolytic capability.</title>
        <authorList>
            <person name="Ravin N.V."/>
            <person name="Rakitin A.L."/>
            <person name="Ivanova A.A."/>
            <person name="Beletsky A.V."/>
            <person name="Kulichevskaya I.S."/>
            <person name="Mardanov A.V."/>
            <person name="Dedysh S.N."/>
        </authorList>
    </citation>
    <scope>NUCLEOTIDE SEQUENCE [LARGE SCALE GENOMIC DNA]</scope>
    <source>
        <strain evidence="3">SP5</strain>
    </source>
</reference>
<feature type="signal peptide" evidence="1">
    <location>
        <begin position="1"/>
        <end position="24"/>
    </location>
</feature>
<evidence type="ECO:0000313" key="2">
    <source>
        <dbReference type="EMBL" id="OWK45823.1"/>
    </source>
</evidence>
<dbReference type="Proteomes" id="UP000214646">
    <property type="component" value="Unassembled WGS sequence"/>
</dbReference>
<dbReference type="EMBL" id="NIDE01000002">
    <property type="protein sequence ID" value="OWK45823.1"/>
    <property type="molecule type" value="Genomic_DNA"/>
</dbReference>
<gene>
    <name evidence="2" type="ORF">FRUB_02154</name>
</gene>
<comment type="caution">
    <text evidence="2">The sequence shown here is derived from an EMBL/GenBank/DDBJ whole genome shotgun (WGS) entry which is preliminary data.</text>
</comment>
<name>A0A225DY10_9BACT</name>
<organism evidence="2 3">
    <name type="scientific">Fimbriiglobus ruber</name>
    <dbReference type="NCBI Taxonomy" id="1908690"/>
    <lineage>
        <taxon>Bacteria</taxon>
        <taxon>Pseudomonadati</taxon>
        <taxon>Planctomycetota</taxon>
        <taxon>Planctomycetia</taxon>
        <taxon>Gemmatales</taxon>
        <taxon>Gemmataceae</taxon>
        <taxon>Fimbriiglobus</taxon>
    </lineage>
</organism>
<evidence type="ECO:0000256" key="1">
    <source>
        <dbReference type="SAM" id="SignalP"/>
    </source>
</evidence>
<evidence type="ECO:0000313" key="3">
    <source>
        <dbReference type="Proteomes" id="UP000214646"/>
    </source>
</evidence>
<feature type="chain" id="PRO_5012781909" evidence="1">
    <location>
        <begin position="25"/>
        <end position="455"/>
    </location>
</feature>
<keyword evidence="3" id="KW-1185">Reference proteome</keyword>
<protein>
    <submittedName>
        <fullName evidence="2">Uncharacterized protein</fullName>
    </submittedName>
</protein>
<proteinExistence type="predicted"/>
<dbReference type="AlphaFoldDB" id="A0A225DY10"/>
<sequence length="455" mass="49834">MNGWLRLVLLGTAGALAGGGPAAAAGRVDGHIRWTHRNGTKYAVTGAAVDIQNADTKQSVATATTDRDGKYRADFPVPPGGVRVLVRVDCVCPGAKIAPAPGKPAHFLTSRTPVDVADDTVATVDLTATNTRDNHTAFSVREALHHASTYAGRLGKASLPPVRVYYPSTDTQYDPALNQLEFLQSDRWDWDVIFHEYGHYLAKKYDLTDCVTGDHQLGQNLADSLGKKKGTRMAWSEGWPTFFSVSAQRAMNLAALGIPYVGDTRYTDTEESYIYDVDLTLRDGYSTGEDNETSVQRAFFCLYHEFRLADDAIWAALVDATPKTLSDAWAAVAKGRKEPDLARLGQIFTDFRIASAPTDPADGVKLPPHPPTFKWTPNGGKGDYSHDRFNVVFIDAQCQPVLTSNQLTTPEYKPTTAEWTTITAGRTDVLWYVLSANSKNPSTGPYRSGWRKLAR</sequence>
<keyword evidence="1" id="KW-0732">Signal</keyword>
<accession>A0A225DY10</accession>
<dbReference type="RefSeq" id="WP_088253495.1">
    <property type="nucleotide sequence ID" value="NZ_NIDE01000002.1"/>
</dbReference>
<dbReference type="OrthoDB" id="5168887at2"/>